<dbReference type="Pfam" id="PF02453">
    <property type="entry name" value="Reticulon"/>
    <property type="match status" value="1"/>
</dbReference>
<dbReference type="PANTHER" id="PTHR10994:SF85">
    <property type="entry name" value="RETICULON-LIKE PROTEIN B9"/>
    <property type="match status" value="1"/>
</dbReference>
<evidence type="ECO:0000256" key="3">
    <source>
        <dbReference type="ARBA" id="ARBA00022824"/>
    </source>
</evidence>
<dbReference type="EMBL" id="LFYR01000129">
    <property type="protein sequence ID" value="KMZ75672.1"/>
    <property type="molecule type" value="Genomic_DNA"/>
</dbReference>
<protein>
    <recommendedName>
        <fullName evidence="6">Reticulon-like protein</fullName>
    </recommendedName>
</protein>
<dbReference type="InterPro" id="IPR003388">
    <property type="entry name" value="Reticulon"/>
</dbReference>
<feature type="domain" description="Reticulon" evidence="7">
    <location>
        <begin position="34"/>
        <end position="218"/>
    </location>
</feature>
<evidence type="ECO:0000256" key="6">
    <source>
        <dbReference type="RuleBase" id="RU363132"/>
    </source>
</evidence>
<dbReference type="GO" id="GO:0005789">
    <property type="term" value="C:endoplasmic reticulum membrane"/>
    <property type="evidence" value="ECO:0007669"/>
    <property type="project" value="UniProtKB-SubCell"/>
</dbReference>
<dbReference type="PANTHER" id="PTHR10994">
    <property type="entry name" value="RETICULON"/>
    <property type="match status" value="1"/>
</dbReference>
<dbReference type="Proteomes" id="UP000036987">
    <property type="component" value="Unassembled WGS sequence"/>
</dbReference>
<keyword evidence="4 6" id="KW-1133">Transmembrane helix</keyword>
<reference evidence="9" key="1">
    <citation type="journal article" date="2016" name="Nature">
        <title>The genome of the seagrass Zostera marina reveals angiosperm adaptation to the sea.</title>
        <authorList>
            <person name="Olsen J.L."/>
            <person name="Rouze P."/>
            <person name="Verhelst B."/>
            <person name="Lin Y.-C."/>
            <person name="Bayer T."/>
            <person name="Collen J."/>
            <person name="Dattolo E."/>
            <person name="De Paoli E."/>
            <person name="Dittami S."/>
            <person name="Maumus F."/>
            <person name="Michel G."/>
            <person name="Kersting A."/>
            <person name="Lauritano C."/>
            <person name="Lohaus R."/>
            <person name="Toepel M."/>
            <person name="Tonon T."/>
            <person name="Vanneste K."/>
            <person name="Amirebrahimi M."/>
            <person name="Brakel J."/>
            <person name="Bostroem C."/>
            <person name="Chovatia M."/>
            <person name="Grimwood J."/>
            <person name="Jenkins J.W."/>
            <person name="Jueterbock A."/>
            <person name="Mraz A."/>
            <person name="Stam W.T."/>
            <person name="Tice H."/>
            <person name="Bornberg-Bauer E."/>
            <person name="Green P.J."/>
            <person name="Pearson G.A."/>
            <person name="Procaccini G."/>
            <person name="Duarte C.M."/>
            <person name="Schmutz J."/>
            <person name="Reusch T.B.H."/>
            <person name="Van de Peer Y."/>
        </authorList>
    </citation>
    <scope>NUCLEOTIDE SEQUENCE [LARGE SCALE GENOMIC DNA]</scope>
    <source>
        <strain evidence="9">cv. Finnish</strain>
    </source>
</reference>
<sequence length="218" mass="25026">MSISNSGSKQYKSSSMKLFGRKQSLHSMLGRGTMADVLLWKDKRLSGGILAGMTIIWFLFEVVKYNLITLLSHISIATLLAGFFFTNLAYFFNWNPPRKPEIVLSERKTMELARKLHVKLTRVLNVLYNISHGKDLKMFLLAIGFLWIVSIIGNWFTSSGNLLYFGFVSLQTMLSLYSRFKKEIDGIAKNGSYDLEKLYKTLNKNVLKKIPRSRDVHK</sequence>
<evidence type="ECO:0000259" key="7">
    <source>
        <dbReference type="PROSITE" id="PS50845"/>
    </source>
</evidence>
<evidence type="ECO:0000313" key="9">
    <source>
        <dbReference type="Proteomes" id="UP000036987"/>
    </source>
</evidence>
<feature type="transmembrane region" description="Helical" evidence="6">
    <location>
        <begin position="48"/>
        <end position="68"/>
    </location>
</feature>
<dbReference type="OMA" id="MHPNFPS"/>
<name>A0A0K9Q592_ZOSMR</name>
<feature type="transmembrane region" description="Helical" evidence="6">
    <location>
        <begin position="74"/>
        <end position="92"/>
    </location>
</feature>
<dbReference type="OrthoDB" id="567788at2759"/>
<dbReference type="GO" id="GO:0009617">
    <property type="term" value="P:response to bacterium"/>
    <property type="evidence" value="ECO:0007669"/>
    <property type="project" value="InterPro"/>
</dbReference>
<comment type="subcellular location">
    <subcellularLocation>
        <location evidence="1 6">Endoplasmic reticulum membrane</location>
        <topology evidence="1 6">Multi-pass membrane protein</topology>
    </subcellularLocation>
</comment>
<accession>A0A0K9Q592</accession>
<gene>
    <name evidence="8" type="ORF">ZOSMA_111G00230</name>
</gene>
<dbReference type="STRING" id="29655.A0A0K9Q592"/>
<keyword evidence="5 6" id="KW-0472">Membrane</keyword>
<comment type="caution">
    <text evidence="8">The sequence shown here is derived from an EMBL/GenBank/DDBJ whole genome shotgun (WGS) entry which is preliminary data.</text>
</comment>
<proteinExistence type="predicted"/>
<keyword evidence="2 6" id="KW-0812">Transmembrane</keyword>
<evidence type="ECO:0000256" key="4">
    <source>
        <dbReference type="ARBA" id="ARBA00022989"/>
    </source>
</evidence>
<evidence type="ECO:0000256" key="5">
    <source>
        <dbReference type="ARBA" id="ARBA00023136"/>
    </source>
</evidence>
<evidence type="ECO:0000256" key="1">
    <source>
        <dbReference type="ARBA" id="ARBA00004477"/>
    </source>
</evidence>
<keyword evidence="9" id="KW-1185">Reference proteome</keyword>
<feature type="transmembrane region" description="Helical" evidence="6">
    <location>
        <begin position="138"/>
        <end position="156"/>
    </location>
</feature>
<organism evidence="8 9">
    <name type="scientific">Zostera marina</name>
    <name type="common">Eelgrass</name>
    <dbReference type="NCBI Taxonomy" id="29655"/>
    <lineage>
        <taxon>Eukaryota</taxon>
        <taxon>Viridiplantae</taxon>
        <taxon>Streptophyta</taxon>
        <taxon>Embryophyta</taxon>
        <taxon>Tracheophyta</taxon>
        <taxon>Spermatophyta</taxon>
        <taxon>Magnoliopsida</taxon>
        <taxon>Liliopsida</taxon>
        <taxon>Zosteraceae</taxon>
        <taxon>Zostera</taxon>
    </lineage>
</organism>
<evidence type="ECO:0000256" key="2">
    <source>
        <dbReference type="ARBA" id="ARBA00022692"/>
    </source>
</evidence>
<dbReference type="AlphaFoldDB" id="A0A0K9Q592"/>
<dbReference type="InterPro" id="IPR045064">
    <property type="entry name" value="Reticulon-like"/>
</dbReference>
<evidence type="ECO:0000313" key="8">
    <source>
        <dbReference type="EMBL" id="KMZ75672.1"/>
    </source>
</evidence>
<dbReference type="PROSITE" id="PS50845">
    <property type="entry name" value="RETICULON"/>
    <property type="match status" value="1"/>
</dbReference>
<keyword evidence="3 6" id="KW-0256">Endoplasmic reticulum</keyword>